<dbReference type="Proteomes" id="UP000000581">
    <property type="component" value="Chromosome"/>
</dbReference>
<organism evidence="2 3">
    <name type="scientific">Lactobacillus johnsonii (strain CNCM I-12250 / La1 / NCC 533)</name>
    <dbReference type="NCBI Taxonomy" id="257314"/>
    <lineage>
        <taxon>Bacteria</taxon>
        <taxon>Bacillati</taxon>
        <taxon>Bacillota</taxon>
        <taxon>Bacilli</taxon>
        <taxon>Lactobacillales</taxon>
        <taxon>Lactobacillaceae</taxon>
        <taxon>Lactobacillus</taxon>
    </lineage>
</organism>
<dbReference type="Pfam" id="PF02627">
    <property type="entry name" value="CMD"/>
    <property type="match status" value="1"/>
</dbReference>
<dbReference type="SUPFAM" id="SSF69118">
    <property type="entry name" value="AhpD-like"/>
    <property type="match status" value="1"/>
</dbReference>
<feature type="domain" description="Carboxymuconolactone decarboxylase-like" evidence="1">
    <location>
        <begin position="2"/>
        <end position="74"/>
    </location>
</feature>
<evidence type="ECO:0000313" key="2">
    <source>
        <dbReference type="EMBL" id="AAS09535.1"/>
    </source>
</evidence>
<gene>
    <name evidence="2" type="ordered locus">LJ_1763</name>
</gene>
<protein>
    <recommendedName>
        <fullName evidence="1">Carboxymuconolactone decarboxylase-like domain-containing protein</fullName>
    </recommendedName>
</protein>
<sequence>MVNNCFGDYYTQNGLDDKEREMVTFCYLAAQGGCESQLLAHAKDNVGLGNDQQFLTKAVLANVPFIVYPRSLNGIDVINQVK</sequence>
<dbReference type="PANTHER" id="PTHR33570">
    <property type="entry name" value="4-CARBOXYMUCONOLACTONE DECARBOXYLASE FAMILY PROTEIN"/>
    <property type="match status" value="1"/>
</dbReference>
<name>Q74I05_LACJO</name>
<proteinExistence type="predicted"/>
<dbReference type="eggNOG" id="COG0599">
    <property type="taxonomic scope" value="Bacteria"/>
</dbReference>
<dbReference type="EMBL" id="AE017198">
    <property type="protein sequence ID" value="AAS09535.1"/>
    <property type="molecule type" value="Genomic_DNA"/>
</dbReference>
<dbReference type="AlphaFoldDB" id="Q74I05"/>
<dbReference type="PANTHER" id="PTHR33570:SF2">
    <property type="entry name" value="CARBOXYMUCONOLACTONE DECARBOXYLASE-LIKE DOMAIN-CONTAINING PROTEIN"/>
    <property type="match status" value="1"/>
</dbReference>
<evidence type="ECO:0000313" key="3">
    <source>
        <dbReference type="Proteomes" id="UP000000581"/>
    </source>
</evidence>
<dbReference type="InterPro" id="IPR052512">
    <property type="entry name" value="4CMD/NDH-1_regulator"/>
</dbReference>
<dbReference type="InterPro" id="IPR029032">
    <property type="entry name" value="AhpD-like"/>
</dbReference>
<dbReference type="Gene3D" id="1.20.1290.10">
    <property type="entry name" value="AhpD-like"/>
    <property type="match status" value="1"/>
</dbReference>
<dbReference type="KEGG" id="ljo:LJ_1763"/>
<dbReference type="GO" id="GO:0051920">
    <property type="term" value="F:peroxiredoxin activity"/>
    <property type="evidence" value="ECO:0007669"/>
    <property type="project" value="InterPro"/>
</dbReference>
<dbReference type="HOGENOM" id="CLU_194497_0_0_9"/>
<dbReference type="InterPro" id="IPR003779">
    <property type="entry name" value="CMD-like"/>
</dbReference>
<evidence type="ECO:0000259" key="1">
    <source>
        <dbReference type="Pfam" id="PF02627"/>
    </source>
</evidence>
<accession>Q74I05</accession>
<reference evidence="2 3" key="1">
    <citation type="journal article" date="2004" name="Proc. Natl. Acad. Sci. U.S.A.">
        <title>The genome sequence of the probiotic intestinal bacterium Lactobacillus johnsonii NCC 533.</title>
        <authorList>
            <person name="Pridmore R.D."/>
            <person name="Berger B."/>
            <person name="Desiere F."/>
            <person name="Vilanova D."/>
            <person name="Barretto C."/>
            <person name="Pittet A.-C."/>
            <person name="Zwahlen M.-C."/>
            <person name="Rouvet M."/>
            <person name="Altermann E."/>
            <person name="Barrangou R."/>
            <person name="Mollet B."/>
            <person name="Mercenier A."/>
            <person name="Klaenhammer T."/>
            <person name="Arigoni F."/>
            <person name="Schell M.A."/>
        </authorList>
    </citation>
    <scope>NUCLEOTIDE SEQUENCE [LARGE SCALE GENOMIC DNA]</scope>
    <source>
        <strain evidence="3">CNCM I-1225 / La1 / NCC 533</strain>
    </source>
</reference>